<dbReference type="EMBL" id="JAHLOQ010000002">
    <property type="protein sequence ID" value="MBU5335101.1"/>
    <property type="molecule type" value="Genomic_DNA"/>
</dbReference>
<evidence type="ECO:0000259" key="8">
    <source>
        <dbReference type="SMART" id="SM00831"/>
    </source>
</evidence>
<evidence type="ECO:0000256" key="3">
    <source>
        <dbReference type="ARBA" id="ARBA00022692"/>
    </source>
</evidence>
<comment type="subcellular location">
    <subcellularLocation>
        <location evidence="1">Cell membrane</location>
        <topology evidence="1">Multi-pass membrane protein</topology>
    </subcellularLocation>
</comment>
<evidence type="ECO:0000256" key="6">
    <source>
        <dbReference type="SAM" id="MobiDB-lite"/>
    </source>
</evidence>
<dbReference type="InterPro" id="IPR018303">
    <property type="entry name" value="ATPase_P-typ_P_site"/>
</dbReference>
<feature type="transmembrane region" description="Helical" evidence="7">
    <location>
        <begin position="114"/>
        <end position="131"/>
    </location>
</feature>
<dbReference type="SFLD" id="SFLDF00027">
    <property type="entry name" value="p-type_atpase"/>
    <property type="match status" value="1"/>
</dbReference>
<dbReference type="PROSITE" id="PS00154">
    <property type="entry name" value="ATPASE_E1_E2"/>
    <property type="match status" value="1"/>
</dbReference>
<dbReference type="PANTHER" id="PTHR43294">
    <property type="entry name" value="SODIUM/POTASSIUM-TRANSPORTING ATPASE SUBUNIT ALPHA"/>
    <property type="match status" value="1"/>
</dbReference>
<comment type="caution">
    <text evidence="9">The sequence shown here is derived from an EMBL/GenBank/DDBJ whole genome shotgun (WGS) entry which is preliminary data.</text>
</comment>
<feature type="compositionally biased region" description="Basic and acidic residues" evidence="6">
    <location>
        <begin position="22"/>
        <end position="32"/>
    </location>
</feature>
<feature type="transmembrane region" description="Helical" evidence="7">
    <location>
        <begin position="726"/>
        <end position="746"/>
    </location>
</feature>
<sequence length="928" mass="102672">MQAKSHSHRKSSIGEEPPPLQSKEEHSKRLQLKDSNWYKVSQSETLNRLNSNKDLGLSEEDIISRRSKYGKNNLTESKKQSKLVRFLKQFNNSVIYILLVAGVFTLFIGHISDTVVIGIVVLVNALIGYIQENKAESAISKIKQMLVVNATVIREGQRIDIDASELVLGDIVYLEAGDSVPADIRILEANNLKIQESVLTGEADSVQKNEKTLIGTVTVADQTNMAFASTSVTNGDMTGIVVATGDYTEIGKINQSINDVKQEKTPLIISINNLGKYISYAIVLVAVLLFGFGVLFKIYEIPVLLLSVITMVVGSIPEGLPAITSVILAIGVQNMARKNSIVKNLPSVETLGSVNIIGTDKTGTLTKNEMTVKDIIIQNHQYIVTGDGYSPDGEIFEMEGKEGLLTNKSSKKIKNKLKIEGDLKKLILIGALANDATLNQEEGKWIINGEPTDGCFLTLCKKANLDTSDFVEIDKIPFDSDFKYMAKIVDLNEERYLVVKGAPDKLMDIISNSNSEFDKTYWQNQMTLLAKQGKRVVAVAYKKISQDIQIIEHKLLRTDLILVGLVGIMDPPKEQVIDAIMQARNAGVKVKMITGDHPDTAVEIARQIKLSDENRVITGPQLDKLTDTELSSVIQDYDIFARATPENKLRIVKAYQANNLITAMTGDGVNDAPALKQADIGISMGIKGTDVAKESSDMVLADDNFSTIVDAIKEGRRVYDNIKKTIKFLLPTSIAEGLIVLISIILNNPLPLEPVQLLWINMVSAITISFAFVFEPVEKDAMNKKPRQKNESIIKSQDTIRILYVATLIAGLGLIISQHLTSLGISKDIVSTVTLNIVVFCKIFYLFNIRTEGTAISKNLFTNKIAFLVVAILIVLQMMITYLPQMHSVFRTAPLQIKSWLYPLYCGFIVFSIVEIEKFLSLKLRKIK</sequence>
<dbReference type="Pfam" id="PF13246">
    <property type="entry name" value="Cation_ATPase"/>
    <property type="match status" value="1"/>
</dbReference>
<proteinExistence type="predicted"/>
<feature type="transmembrane region" description="Helical" evidence="7">
    <location>
        <begin position="900"/>
        <end position="920"/>
    </location>
</feature>
<dbReference type="Pfam" id="PF00689">
    <property type="entry name" value="Cation_ATPase_C"/>
    <property type="match status" value="1"/>
</dbReference>
<feature type="transmembrane region" description="Helical" evidence="7">
    <location>
        <begin position="829"/>
        <end position="849"/>
    </location>
</feature>
<keyword evidence="4 7" id="KW-1133">Transmembrane helix</keyword>
<dbReference type="SFLD" id="SFLDS00003">
    <property type="entry name" value="Haloacid_Dehalogenase"/>
    <property type="match status" value="1"/>
</dbReference>
<name>A0ABS6DUX5_9FIRM</name>
<feature type="compositionally biased region" description="Basic residues" evidence="6">
    <location>
        <begin position="1"/>
        <end position="11"/>
    </location>
</feature>
<evidence type="ECO:0000256" key="5">
    <source>
        <dbReference type="ARBA" id="ARBA00023136"/>
    </source>
</evidence>
<dbReference type="SMART" id="SM00831">
    <property type="entry name" value="Cation_ATPase_N"/>
    <property type="match status" value="1"/>
</dbReference>
<dbReference type="Pfam" id="PF00690">
    <property type="entry name" value="Cation_ATPase_N"/>
    <property type="match status" value="1"/>
</dbReference>
<dbReference type="InterPro" id="IPR050510">
    <property type="entry name" value="Cation_transp_ATPase_P-type"/>
</dbReference>
<keyword evidence="2" id="KW-1003">Cell membrane</keyword>
<feature type="transmembrane region" description="Helical" evidence="7">
    <location>
        <begin position="305"/>
        <end position="330"/>
    </location>
</feature>
<dbReference type="SFLD" id="SFLDG00002">
    <property type="entry name" value="C1.7:_P-type_atpase_like"/>
    <property type="match status" value="1"/>
</dbReference>
<protein>
    <submittedName>
        <fullName evidence="9">HAD-IC family P-type ATPase</fullName>
    </submittedName>
</protein>
<evidence type="ECO:0000256" key="1">
    <source>
        <dbReference type="ARBA" id="ARBA00004651"/>
    </source>
</evidence>
<evidence type="ECO:0000256" key="7">
    <source>
        <dbReference type="SAM" id="Phobius"/>
    </source>
</evidence>
<feature type="transmembrane region" description="Helical" evidence="7">
    <location>
        <begin position="758"/>
        <end position="777"/>
    </location>
</feature>
<dbReference type="InterPro" id="IPR001757">
    <property type="entry name" value="P_typ_ATPase"/>
</dbReference>
<dbReference type="InterPro" id="IPR059000">
    <property type="entry name" value="ATPase_P-type_domA"/>
</dbReference>
<dbReference type="NCBIfam" id="TIGR01494">
    <property type="entry name" value="ATPase_P-type"/>
    <property type="match status" value="2"/>
</dbReference>
<dbReference type="RefSeq" id="WP_216568263.1">
    <property type="nucleotide sequence ID" value="NZ_JAHLOQ010000002.1"/>
</dbReference>
<dbReference type="InterPro" id="IPR044492">
    <property type="entry name" value="P_typ_ATPase_HD_dom"/>
</dbReference>
<feature type="transmembrane region" description="Helical" evidence="7">
    <location>
        <begin position="798"/>
        <end position="817"/>
    </location>
</feature>
<keyword evidence="3 7" id="KW-0812">Transmembrane</keyword>
<evidence type="ECO:0000313" key="10">
    <source>
        <dbReference type="Proteomes" id="UP001196301"/>
    </source>
</evidence>
<evidence type="ECO:0000256" key="4">
    <source>
        <dbReference type="ARBA" id="ARBA00022989"/>
    </source>
</evidence>
<dbReference type="Proteomes" id="UP001196301">
    <property type="component" value="Unassembled WGS sequence"/>
</dbReference>
<feature type="transmembrane region" description="Helical" evidence="7">
    <location>
        <begin position="90"/>
        <end position="108"/>
    </location>
</feature>
<dbReference type="InterPro" id="IPR006068">
    <property type="entry name" value="ATPase_P-typ_cation-transptr_C"/>
</dbReference>
<dbReference type="InterPro" id="IPR004014">
    <property type="entry name" value="ATPase_P-typ_cation-transptr_N"/>
</dbReference>
<organism evidence="9 10">
    <name type="scientific">Intestinibacter bartlettii</name>
    <dbReference type="NCBI Taxonomy" id="261299"/>
    <lineage>
        <taxon>Bacteria</taxon>
        <taxon>Bacillati</taxon>
        <taxon>Bacillota</taxon>
        <taxon>Clostridia</taxon>
        <taxon>Peptostreptococcales</taxon>
        <taxon>Peptostreptococcaceae</taxon>
        <taxon>Intestinibacter</taxon>
    </lineage>
</organism>
<dbReference type="Pfam" id="PF00122">
    <property type="entry name" value="E1-E2_ATPase"/>
    <property type="match status" value="1"/>
</dbReference>
<evidence type="ECO:0000313" key="9">
    <source>
        <dbReference type="EMBL" id="MBU5335101.1"/>
    </source>
</evidence>
<keyword evidence="5 7" id="KW-0472">Membrane</keyword>
<feature type="domain" description="Cation-transporting P-type ATPase N-terminal" evidence="8">
    <location>
        <begin position="36"/>
        <end position="110"/>
    </location>
</feature>
<evidence type="ECO:0000256" key="2">
    <source>
        <dbReference type="ARBA" id="ARBA00022475"/>
    </source>
</evidence>
<gene>
    <name evidence="9" type="ORF">KQI20_01490</name>
</gene>
<feature type="transmembrane region" description="Helical" evidence="7">
    <location>
        <begin position="277"/>
        <end position="299"/>
    </location>
</feature>
<dbReference type="PANTHER" id="PTHR43294:SF21">
    <property type="entry name" value="CATION TRANSPORTING ATPASE"/>
    <property type="match status" value="1"/>
</dbReference>
<feature type="transmembrane region" description="Helical" evidence="7">
    <location>
        <begin position="861"/>
        <end position="880"/>
    </location>
</feature>
<keyword evidence="10" id="KW-1185">Reference proteome</keyword>
<accession>A0ABS6DUX5</accession>
<feature type="region of interest" description="Disordered" evidence="6">
    <location>
        <begin position="1"/>
        <end position="36"/>
    </location>
</feature>
<reference evidence="9 10" key="1">
    <citation type="submission" date="2021-06" db="EMBL/GenBank/DDBJ databases">
        <authorList>
            <person name="Sun Q."/>
            <person name="Li D."/>
        </authorList>
    </citation>
    <scope>NUCLEOTIDE SEQUENCE [LARGE SCALE GENOMIC DNA]</scope>
    <source>
        <strain evidence="9 10">N19</strain>
    </source>
</reference>